<proteinExistence type="predicted"/>
<feature type="compositionally biased region" description="Basic and acidic residues" evidence="1">
    <location>
        <begin position="279"/>
        <end position="317"/>
    </location>
</feature>
<feature type="compositionally biased region" description="Basic and acidic residues" evidence="1">
    <location>
        <begin position="323"/>
        <end position="333"/>
    </location>
</feature>
<evidence type="ECO:0000256" key="1">
    <source>
        <dbReference type="SAM" id="MobiDB-lite"/>
    </source>
</evidence>
<feature type="region of interest" description="Disordered" evidence="1">
    <location>
        <begin position="177"/>
        <end position="267"/>
    </location>
</feature>
<dbReference type="EMBL" id="JARBDR010000813">
    <property type="protein sequence ID" value="KAJ8306619.1"/>
    <property type="molecule type" value="Genomic_DNA"/>
</dbReference>
<feature type="compositionally biased region" description="Basic and acidic residues" evidence="1">
    <location>
        <begin position="379"/>
        <end position="393"/>
    </location>
</feature>
<name>A0ABQ9EMX2_TEGGR</name>
<feature type="compositionally biased region" description="Polar residues" evidence="1">
    <location>
        <begin position="59"/>
        <end position="77"/>
    </location>
</feature>
<dbReference type="Proteomes" id="UP001217089">
    <property type="component" value="Unassembled WGS sequence"/>
</dbReference>
<evidence type="ECO:0000313" key="3">
    <source>
        <dbReference type="Proteomes" id="UP001217089"/>
    </source>
</evidence>
<feature type="compositionally biased region" description="Basic and acidic residues" evidence="1">
    <location>
        <begin position="216"/>
        <end position="251"/>
    </location>
</feature>
<evidence type="ECO:0000313" key="2">
    <source>
        <dbReference type="EMBL" id="KAJ8306619.1"/>
    </source>
</evidence>
<feature type="compositionally biased region" description="Basic and acidic residues" evidence="1">
    <location>
        <begin position="125"/>
        <end position="151"/>
    </location>
</feature>
<accession>A0ABQ9EMX2</accession>
<feature type="compositionally biased region" description="Polar residues" evidence="1">
    <location>
        <begin position="351"/>
        <end position="363"/>
    </location>
</feature>
<feature type="compositionally biased region" description="Basic and acidic residues" evidence="1">
    <location>
        <begin position="177"/>
        <end position="207"/>
    </location>
</feature>
<comment type="caution">
    <text evidence="2">The sequence shown here is derived from an EMBL/GenBank/DDBJ whole genome shotgun (WGS) entry which is preliminary data.</text>
</comment>
<keyword evidence="3" id="KW-1185">Reference proteome</keyword>
<feature type="region of interest" description="Disordered" evidence="1">
    <location>
        <begin position="29"/>
        <end position="161"/>
    </location>
</feature>
<reference evidence="2 3" key="1">
    <citation type="submission" date="2022-12" db="EMBL/GenBank/DDBJ databases">
        <title>Chromosome-level genome of Tegillarca granosa.</title>
        <authorList>
            <person name="Kim J."/>
        </authorList>
    </citation>
    <scope>NUCLEOTIDE SEQUENCE [LARGE SCALE GENOMIC DNA]</scope>
    <source>
        <strain evidence="2">Teg-2019</strain>
        <tissue evidence="2">Adductor muscle</tissue>
    </source>
</reference>
<feature type="compositionally biased region" description="Basic and acidic residues" evidence="1">
    <location>
        <begin position="341"/>
        <end position="350"/>
    </location>
</feature>
<organism evidence="2 3">
    <name type="scientific">Tegillarca granosa</name>
    <name type="common">Malaysian cockle</name>
    <name type="synonym">Anadara granosa</name>
    <dbReference type="NCBI Taxonomy" id="220873"/>
    <lineage>
        <taxon>Eukaryota</taxon>
        <taxon>Metazoa</taxon>
        <taxon>Spiralia</taxon>
        <taxon>Lophotrochozoa</taxon>
        <taxon>Mollusca</taxon>
        <taxon>Bivalvia</taxon>
        <taxon>Autobranchia</taxon>
        <taxon>Pteriomorphia</taxon>
        <taxon>Arcoida</taxon>
        <taxon>Arcoidea</taxon>
        <taxon>Arcidae</taxon>
        <taxon>Tegillarca</taxon>
    </lineage>
</organism>
<sequence length="416" mass="49676">MTVTDRSKMATTYIESDIDQFIRSQKAKLQQERNIIGGPQGKGGRGSGRKSWDKPQDNKYANQNDNRPESPEQQGLPLTNDKANQRRAELNKERQKEYNEILQNKRLGGQVTRRPPPSRDRRRAPREAARQSDVKVNVQRDDGRPRLRQKEVTPPYDGMKFGDFEEYRKRIEDQRKQEYKHDLEKQVEEKKRKEAEQKHKENVELASRHPYVPIDNELRRMQREEQRRKVYDRRLAEQNRKRDGDAHDLSPRSRSLSPVDPQYESYVEERLRREAEIRRQEEEALREAEARRAYEEQLTERELQRQQELLQRQRLESLEDEVKDNYKTPRGDPYRPPGLMPEERSKEYQRLTEQNPPKTSKQDSGNDEGGGFLKLGGYENKRKQLEEERHQDYLRFQQAQQNKKRDKRNSRSPSST</sequence>
<protein>
    <submittedName>
        <fullName evidence="2">Uncharacterized protein</fullName>
    </submittedName>
</protein>
<gene>
    <name evidence="2" type="ORF">KUTeg_017164</name>
</gene>
<feature type="compositionally biased region" description="Basic and acidic residues" evidence="1">
    <location>
        <begin position="83"/>
        <end position="99"/>
    </location>
</feature>
<feature type="region of interest" description="Disordered" evidence="1">
    <location>
        <begin position="279"/>
        <end position="416"/>
    </location>
</feature>